<keyword evidence="8" id="KW-1185">Reference proteome</keyword>
<dbReference type="InterPro" id="IPR021858">
    <property type="entry name" value="Fun_TF"/>
</dbReference>
<reference evidence="7" key="1">
    <citation type="submission" date="2022-11" db="EMBL/GenBank/DDBJ databases">
        <authorList>
            <person name="Petersen C."/>
        </authorList>
    </citation>
    <scope>NUCLEOTIDE SEQUENCE</scope>
    <source>
        <strain evidence="7">IBT 30069</strain>
    </source>
</reference>
<dbReference type="OrthoDB" id="5126878at2759"/>
<dbReference type="Pfam" id="PF11951">
    <property type="entry name" value="Fungal_trans_2"/>
    <property type="match status" value="1"/>
</dbReference>
<reference evidence="7" key="2">
    <citation type="journal article" date="2023" name="IMA Fungus">
        <title>Comparative genomic study of the Penicillium genus elucidates a diverse pangenome and 15 lateral gene transfer events.</title>
        <authorList>
            <person name="Petersen C."/>
            <person name="Sorensen T."/>
            <person name="Nielsen M.R."/>
            <person name="Sondergaard T.E."/>
            <person name="Sorensen J.L."/>
            <person name="Fitzpatrick D.A."/>
            <person name="Frisvad J.C."/>
            <person name="Nielsen K.L."/>
        </authorList>
    </citation>
    <scope>NUCLEOTIDE SEQUENCE</scope>
    <source>
        <strain evidence="7">IBT 30069</strain>
    </source>
</reference>
<dbReference type="PANTHER" id="PTHR38111:SF5">
    <property type="entry name" value="TRANSCRIPTION FACTOR DOMAIN-CONTAINING PROTEIN"/>
    <property type="match status" value="1"/>
</dbReference>
<gene>
    <name evidence="7" type="ORF">N7456_009343</name>
</gene>
<dbReference type="GO" id="GO:0000981">
    <property type="term" value="F:DNA-binding transcription factor activity, RNA polymerase II-specific"/>
    <property type="evidence" value="ECO:0007669"/>
    <property type="project" value="InterPro"/>
</dbReference>
<comment type="caution">
    <text evidence="7">The sequence shown here is derived from an EMBL/GenBank/DDBJ whole genome shotgun (WGS) entry which is preliminary data.</text>
</comment>
<dbReference type="PANTHER" id="PTHR38111">
    <property type="entry name" value="ZN(2)-C6 FUNGAL-TYPE DOMAIN-CONTAINING PROTEIN-RELATED"/>
    <property type="match status" value="1"/>
</dbReference>
<dbReference type="SUPFAM" id="SSF57701">
    <property type="entry name" value="Zn2/Cys6 DNA-binding domain"/>
    <property type="match status" value="1"/>
</dbReference>
<accession>A0A9W9K617</accession>
<feature type="region of interest" description="Disordered" evidence="5">
    <location>
        <begin position="48"/>
        <end position="93"/>
    </location>
</feature>
<feature type="region of interest" description="Disordered" evidence="5">
    <location>
        <begin position="466"/>
        <end position="489"/>
    </location>
</feature>
<dbReference type="AlphaFoldDB" id="A0A9W9K617"/>
<feature type="compositionally biased region" description="Pro residues" evidence="5">
    <location>
        <begin position="76"/>
        <end position="88"/>
    </location>
</feature>
<dbReference type="PROSITE" id="PS50048">
    <property type="entry name" value="ZN2_CY6_FUNGAL_2"/>
    <property type="match status" value="1"/>
</dbReference>
<dbReference type="PROSITE" id="PS00463">
    <property type="entry name" value="ZN2_CY6_FUNGAL_1"/>
    <property type="match status" value="1"/>
</dbReference>
<evidence type="ECO:0000256" key="1">
    <source>
        <dbReference type="ARBA" id="ARBA00023015"/>
    </source>
</evidence>
<evidence type="ECO:0000256" key="4">
    <source>
        <dbReference type="ARBA" id="ARBA00023242"/>
    </source>
</evidence>
<sequence length="548" mass="60366">MVGVPHSTGCALCRERHIKCDEAVPECSQCQRYGRTCPGYRRTFRFQDEGPSLARRHRPVSRRRGRGLSSRSTTPAPAPTEAPAPVPAPAAAAARQIESLGPIEHPDDGAGAATVVRENAIALMRRHSATISLDENVSPSLVRKTFKAAQPQLFLDFITASFPTLYFHNRFRAGNDPGFAEYIIMNFGQDAYLDSAICCLSSVYLAHLTQDPVLLRTSRRMYGVSLGEVIRAISTGNHAASDNMLCTAMMLSVYEMYAQTSPDAWVVHSDAVKRLMTSRGTKMHKSGFGRSCWIAFRGFHVATAVYQGKPCFLDEKEWQDYASQTMTEDAEKPGEWAAYAVISDKVFMEIAKCPRYISETRELLSNSSAPVEIDSETLTQRIQDTSRRLYALSSELRSCINAHSQRQQGIIRRPGTFVGPVPEVFPETGPSLLLRGAENIQDTLRELCNRLEGKSRCRVIEELSPDSGTATLSDASEDTPSPPAISPRTLTLPFRIHSELGRGPSRTSDSDDPRAVIWLDRVASSMGVLGTKVLSENEPSLGCVEEES</sequence>
<feature type="compositionally biased region" description="Basic residues" evidence="5">
    <location>
        <begin position="54"/>
        <end position="66"/>
    </location>
</feature>
<dbReference type="InterPro" id="IPR001138">
    <property type="entry name" value="Zn2Cys6_DnaBD"/>
</dbReference>
<evidence type="ECO:0000256" key="5">
    <source>
        <dbReference type="SAM" id="MobiDB-lite"/>
    </source>
</evidence>
<dbReference type="Proteomes" id="UP001149165">
    <property type="component" value="Unassembled WGS sequence"/>
</dbReference>
<evidence type="ECO:0000313" key="7">
    <source>
        <dbReference type="EMBL" id="KAJ5093482.1"/>
    </source>
</evidence>
<evidence type="ECO:0000256" key="2">
    <source>
        <dbReference type="ARBA" id="ARBA00023125"/>
    </source>
</evidence>
<evidence type="ECO:0000259" key="6">
    <source>
        <dbReference type="PROSITE" id="PS50048"/>
    </source>
</evidence>
<dbReference type="InterPro" id="IPR036864">
    <property type="entry name" value="Zn2-C6_fun-type_DNA-bd_sf"/>
</dbReference>
<organism evidence="7 8">
    <name type="scientific">Penicillium angulare</name>
    <dbReference type="NCBI Taxonomy" id="116970"/>
    <lineage>
        <taxon>Eukaryota</taxon>
        <taxon>Fungi</taxon>
        <taxon>Dikarya</taxon>
        <taxon>Ascomycota</taxon>
        <taxon>Pezizomycotina</taxon>
        <taxon>Eurotiomycetes</taxon>
        <taxon>Eurotiomycetidae</taxon>
        <taxon>Eurotiales</taxon>
        <taxon>Aspergillaceae</taxon>
        <taxon>Penicillium</taxon>
    </lineage>
</organism>
<keyword evidence="1" id="KW-0805">Transcription regulation</keyword>
<keyword evidence="4" id="KW-0539">Nucleus</keyword>
<dbReference type="Gene3D" id="4.10.240.10">
    <property type="entry name" value="Zn(2)-C6 fungal-type DNA-binding domain"/>
    <property type="match status" value="1"/>
</dbReference>
<dbReference type="GO" id="GO:0008270">
    <property type="term" value="F:zinc ion binding"/>
    <property type="evidence" value="ECO:0007669"/>
    <property type="project" value="InterPro"/>
</dbReference>
<proteinExistence type="predicted"/>
<dbReference type="Pfam" id="PF00172">
    <property type="entry name" value="Zn_clus"/>
    <property type="match status" value="1"/>
</dbReference>
<dbReference type="GO" id="GO:0003677">
    <property type="term" value="F:DNA binding"/>
    <property type="evidence" value="ECO:0007669"/>
    <property type="project" value="UniProtKB-KW"/>
</dbReference>
<dbReference type="InterPro" id="IPR053178">
    <property type="entry name" value="Osmoadaptation_assoc"/>
</dbReference>
<dbReference type="EMBL" id="JAPQKH010000006">
    <property type="protein sequence ID" value="KAJ5093482.1"/>
    <property type="molecule type" value="Genomic_DNA"/>
</dbReference>
<evidence type="ECO:0000256" key="3">
    <source>
        <dbReference type="ARBA" id="ARBA00023163"/>
    </source>
</evidence>
<keyword evidence="2" id="KW-0238">DNA-binding</keyword>
<keyword evidence="3" id="KW-0804">Transcription</keyword>
<name>A0A9W9K617_9EURO</name>
<dbReference type="SMART" id="SM00066">
    <property type="entry name" value="GAL4"/>
    <property type="match status" value="1"/>
</dbReference>
<evidence type="ECO:0000313" key="8">
    <source>
        <dbReference type="Proteomes" id="UP001149165"/>
    </source>
</evidence>
<protein>
    <recommendedName>
        <fullName evidence="6">Zn(2)-C6 fungal-type domain-containing protein</fullName>
    </recommendedName>
</protein>
<feature type="domain" description="Zn(2)-C6 fungal-type" evidence="6">
    <location>
        <begin position="9"/>
        <end position="37"/>
    </location>
</feature>
<dbReference type="CDD" id="cd00067">
    <property type="entry name" value="GAL4"/>
    <property type="match status" value="1"/>
</dbReference>